<gene>
    <name evidence="3" type="ORF">RJT34_31108</name>
</gene>
<evidence type="ECO:0000313" key="3">
    <source>
        <dbReference type="EMBL" id="KAK7263517.1"/>
    </source>
</evidence>
<keyword evidence="4" id="KW-1185">Reference proteome</keyword>
<feature type="region of interest" description="Disordered" evidence="2">
    <location>
        <begin position="64"/>
        <end position="96"/>
    </location>
</feature>
<feature type="coiled-coil region" evidence="1">
    <location>
        <begin position="185"/>
        <end position="212"/>
    </location>
</feature>
<dbReference type="Proteomes" id="UP001359559">
    <property type="component" value="Unassembled WGS sequence"/>
</dbReference>
<protein>
    <submittedName>
        <fullName evidence="3">Uncharacterized protein</fullName>
    </submittedName>
</protein>
<comment type="caution">
    <text evidence="3">The sequence shown here is derived from an EMBL/GenBank/DDBJ whole genome shotgun (WGS) entry which is preliminary data.</text>
</comment>
<dbReference type="PANTHER" id="PTHR31071:SF7">
    <property type="entry name" value="OS04G0382800 PROTEIN"/>
    <property type="match status" value="1"/>
</dbReference>
<evidence type="ECO:0000256" key="1">
    <source>
        <dbReference type="SAM" id="Coils"/>
    </source>
</evidence>
<dbReference type="EMBL" id="JAYKXN010000008">
    <property type="protein sequence ID" value="KAK7263517.1"/>
    <property type="molecule type" value="Genomic_DNA"/>
</dbReference>
<dbReference type="InterPro" id="IPR043424">
    <property type="entry name" value="BLT-like"/>
</dbReference>
<accession>A0AAN9EU23</accession>
<reference evidence="3 4" key="1">
    <citation type="submission" date="2024-01" db="EMBL/GenBank/DDBJ databases">
        <title>The genomes of 5 underutilized Papilionoideae crops provide insights into root nodulation and disease resistance.</title>
        <authorList>
            <person name="Yuan L."/>
        </authorList>
    </citation>
    <scope>NUCLEOTIDE SEQUENCE [LARGE SCALE GENOMIC DNA]</scope>
    <source>
        <strain evidence="3">LY-2023</strain>
        <tissue evidence="3">Leaf</tissue>
    </source>
</reference>
<evidence type="ECO:0000256" key="2">
    <source>
        <dbReference type="SAM" id="MobiDB-lite"/>
    </source>
</evidence>
<dbReference type="PANTHER" id="PTHR31071">
    <property type="entry name" value="GB|AAF24581.1"/>
    <property type="match status" value="1"/>
</dbReference>
<evidence type="ECO:0000313" key="4">
    <source>
        <dbReference type="Proteomes" id="UP001359559"/>
    </source>
</evidence>
<name>A0AAN9EU23_CLITE</name>
<sequence length="586" mass="67360">MRSRSPLRGCKGNEAPVSARKLAAMMWEREMNEIPSPCVKGRCDDTFMLKNKNNNERLARLIRSGSLPPHLSDPSHTSVSETRDRSGTGCYHRRNPPISIRLRHTDRRVGYSDSRSNASLEEVSNAEFHMIETRSRTHTPASSMMGVKTRLKDVSNALTTSQELLKIINRMCGQEDRPFSSLSLISALHTELETARMQINQLIQEQHSDQNEMCHLMKCFTEEKAAWKRKEIKIIEAAIESVMGELGVERKLRRRLESLNKKLGRELAETKASLRKKVKELEREKRAREIIEQVVDELARSADEDKFEIKRESTKVYERVDKEKEMIQLADMLREERSQMKLSQEKNAAINELRNQLETFLGNKKVGEKGCRTNNLNNQEIAAYLGRNQFGSHQNEDKEDGEVDNVAECEDDSAESDLHSIELNVEDNDNKKSYKWAHPSESRFNVKSYPIEEENKIRRSASGRVSRRSISLQRSISDGTERRISVEKFQNSGYGMHWESFSELEKQANAIDYDNEMKGYKSVKGLRNQTQVSSRTYASPTKYSKPWTSHLSNAFQESPATEQCNAIKPRLVKVKGEGQNVRKSKW</sequence>
<feature type="coiled-coil region" evidence="1">
    <location>
        <begin position="249"/>
        <end position="301"/>
    </location>
</feature>
<keyword evidence="1" id="KW-0175">Coiled coil</keyword>
<dbReference type="AlphaFoldDB" id="A0AAN9EU23"/>
<proteinExistence type="predicted"/>
<organism evidence="3 4">
    <name type="scientific">Clitoria ternatea</name>
    <name type="common">Butterfly pea</name>
    <dbReference type="NCBI Taxonomy" id="43366"/>
    <lineage>
        <taxon>Eukaryota</taxon>
        <taxon>Viridiplantae</taxon>
        <taxon>Streptophyta</taxon>
        <taxon>Embryophyta</taxon>
        <taxon>Tracheophyta</taxon>
        <taxon>Spermatophyta</taxon>
        <taxon>Magnoliopsida</taxon>
        <taxon>eudicotyledons</taxon>
        <taxon>Gunneridae</taxon>
        <taxon>Pentapetalae</taxon>
        <taxon>rosids</taxon>
        <taxon>fabids</taxon>
        <taxon>Fabales</taxon>
        <taxon>Fabaceae</taxon>
        <taxon>Papilionoideae</taxon>
        <taxon>50 kb inversion clade</taxon>
        <taxon>NPAAA clade</taxon>
        <taxon>indigoferoid/millettioid clade</taxon>
        <taxon>Phaseoleae</taxon>
        <taxon>Clitoria</taxon>
    </lineage>
</organism>